<keyword evidence="3" id="KW-1185">Reference proteome</keyword>
<dbReference type="GO" id="GO:0036503">
    <property type="term" value="P:ERAD pathway"/>
    <property type="evidence" value="ECO:0007669"/>
    <property type="project" value="TreeGrafter"/>
</dbReference>
<dbReference type="SMART" id="SM00671">
    <property type="entry name" value="SEL1"/>
    <property type="match status" value="12"/>
</dbReference>
<name>A0A1Q9D822_SYMMI</name>
<dbReference type="PANTHER" id="PTHR11102:SF160">
    <property type="entry name" value="ERAD-ASSOCIATED E3 UBIQUITIN-PROTEIN LIGASE COMPONENT HRD3"/>
    <property type="match status" value="1"/>
</dbReference>
<dbReference type="EMBL" id="LSRX01000672">
    <property type="protein sequence ID" value="OLP91288.1"/>
    <property type="molecule type" value="Genomic_DNA"/>
</dbReference>
<proteinExistence type="inferred from homology"/>
<dbReference type="Gene3D" id="1.25.40.10">
    <property type="entry name" value="Tetratricopeptide repeat domain"/>
    <property type="match status" value="3"/>
</dbReference>
<evidence type="ECO:0000313" key="2">
    <source>
        <dbReference type="EMBL" id="OLP91288.1"/>
    </source>
</evidence>
<evidence type="ECO:0000313" key="3">
    <source>
        <dbReference type="Proteomes" id="UP000186817"/>
    </source>
</evidence>
<comment type="similarity">
    <text evidence="1">Belongs to the sel-1 family.</text>
</comment>
<dbReference type="SUPFAM" id="SSF81901">
    <property type="entry name" value="HCP-like"/>
    <property type="match status" value="4"/>
</dbReference>
<dbReference type="GO" id="GO:0005789">
    <property type="term" value="C:endoplasmic reticulum membrane"/>
    <property type="evidence" value="ECO:0007669"/>
    <property type="project" value="TreeGrafter"/>
</dbReference>
<dbReference type="PANTHER" id="PTHR11102">
    <property type="entry name" value="SEL-1-LIKE PROTEIN"/>
    <property type="match status" value="1"/>
</dbReference>
<dbReference type="OrthoDB" id="272077at2759"/>
<accession>A0A1Q9D822</accession>
<protein>
    <submittedName>
        <fullName evidence="2">Putative beta-lactamase HcpC</fullName>
    </submittedName>
</protein>
<sequence>MSAGRLLILGILTWARLTEGVRSLARPEITQREEKCQQQLDSLKRLLARACEEDFQRHVTISEGGCEAEAEGVVSQGDYEIWSKSLVLCRKEKSRIILWSGLGSEAEREDVLWPLRRDGRGCIIHSRREPDTKLGEILNDPQVNVLQACPWSAVKPFWDGASRAFAGSWAARGGAQSYSIVLGQETVGRIFDTILYKAELKALAEAAQEGLVVDVLFTDAMSVDDQALVSSIMYHRTRLLSPMGEEEFDATTWLYGGCPKDDLASCFPYYVLEPKSTQLQRLIDGAKAAEAHYGGDAWRAARPKASVADGRCQQQLDALTALIAETCQEDANRGWPVSVSGCEAEAAGVVYLGDFEVWSKSLVACGEDKRNLLLWSGFKEEEREEVLWPLRSRMGGCALQTKAPEDTALAKLLNDERVKVLQDCPWKVTKPFWDGASRNFAGMWASRGPSNVIVAMGYHRDPGHTYKTMFNTVFYKSELKALAQASHGALTVRLVFTNPGMKGAEMDSATAVAFERARLISPLGESFKHDTMWGYYGCSDKKTDLDSCVDSDDGILFVPDSSTGNLGLMYWKGLGVRQDYSKAVELLEKSADLGNSVAMFNLGSTYYAGVGVQKNLSKALAFYQQAADLGDANSMFKLGQMNEADEGGKQNYTKAAEWFQKAVDLGWVKAMESLANMYEHGRGVQKNLSKSVELEHKAADFGSATAIFNLGRKYNFGEGVVQNVSKAEQLYKKAADLGSAHAMLNLGHMYYFGEGVQQNYTKAAEWLQEAADLGRLAAMNTLGSMYQLGLGVETNHSKAAQLFSKAADLGDAVAMFSLGSIYENGDGVEQNDSKAAELYRTAADLGNAAAVFSLGNMYHFGGEGVEQNDSKAAQLYKKAADLGNAHAMLNLGSMYSLGLGVEQNDSKEAQLYRKAADLGDAEAMFRLGVMYYDGRGLQENHTKAAEFYQRAADLGHVQAMLDLGEMYHEGDGVQTDSAKSAELFHKVEALQNLQ</sequence>
<gene>
    <name evidence="2" type="primary">hcpC</name>
    <name evidence="2" type="ORF">AK812_SmicGene27029</name>
</gene>
<comment type="caution">
    <text evidence="2">The sequence shown here is derived from an EMBL/GenBank/DDBJ whole genome shotgun (WGS) entry which is preliminary data.</text>
</comment>
<dbReference type="InterPro" id="IPR050767">
    <property type="entry name" value="Sel1_AlgK"/>
</dbReference>
<dbReference type="AlphaFoldDB" id="A0A1Q9D822"/>
<dbReference type="Proteomes" id="UP000186817">
    <property type="component" value="Unassembled WGS sequence"/>
</dbReference>
<organism evidence="2 3">
    <name type="scientific">Symbiodinium microadriaticum</name>
    <name type="common">Dinoflagellate</name>
    <name type="synonym">Zooxanthella microadriatica</name>
    <dbReference type="NCBI Taxonomy" id="2951"/>
    <lineage>
        <taxon>Eukaryota</taxon>
        <taxon>Sar</taxon>
        <taxon>Alveolata</taxon>
        <taxon>Dinophyceae</taxon>
        <taxon>Suessiales</taxon>
        <taxon>Symbiodiniaceae</taxon>
        <taxon>Symbiodinium</taxon>
    </lineage>
</organism>
<reference evidence="2 3" key="1">
    <citation type="submission" date="2016-02" db="EMBL/GenBank/DDBJ databases">
        <title>Genome analysis of coral dinoflagellate symbionts highlights evolutionary adaptations to a symbiotic lifestyle.</title>
        <authorList>
            <person name="Aranda M."/>
            <person name="Li Y."/>
            <person name="Liew Y.J."/>
            <person name="Baumgarten S."/>
            <person name="Simakov O."/>
            <person name="Wilson M."/>
            <person name="Piel J."/>
            <person name="Ashoor H."/>
            <person name="Bougouffa S."/>
            <person name="Bajic V.B."/>
            <person name="Ryu T."/>
            <person name="Ravasi T."/>
            <person name="Bayer T."/>
            <person name="Micklem G."/>
            <person name="Kim H."/>
            <person name="Bhak J."/>
            <person name="Lajeunesse T.C."/>
            <person name="Voolstra C.R."/>
        </authorList>
    </citation>
    <scope>NUCLEOTIDE SEQUENCE [LARGE SCALE GENOMIC DNA]</scope>
    <source>
        <strain evidence="2 3">CCMP2467</strain>
    </source>
</reference>
<dbReference type="InterPro" id="IPR011990">
    <property type="entry name" value="TPR-like_helical_dom_sf"/>
</dbReference>
<evidence type="ECO:0000256" key="1">
    <source>
        <dbReference type="ARBA" id="ARBA00038101"/>
    </source>
</evidence>
<dbReference type="Pfam" id="PF08238">
    <property type="entry name" value="Sel1"/>
    <property type="match status" value="12"/>
</dbReference>
<dbReference type="InterPro" id="IPR006597">
    <property type="entry name" value="Sel1-like"/>
</dbReference>